<dbReference type="Proteomes" id="UP000054350">
    <property type="component" value="Unassembled WGS sequence"/>
</dbReference>
<protein>
    <submittedName>
        <fullName evidence="1">Uncharacterized protein</fullName>
    </submittedName>
</protein>
<dbReference type="AlphaFoldDB" id="A0A0L0S265"/>
<evidence type="ECO:0000313" key="2">
    <source>
        <dbReference type="Proteomes" id="UP000054350"/>
    </source>
</evidence>
<proteinExistence type="predicted"/>
<accession>A0A0L0S265</accession>
<keyword evidence="2" id="KW-1185">Reference proteome</keyword>
<gene>
    <name evidence="1" type="ORF">AMAG_17952</name>
</gene>
<sequence>MPITAVTRTRSWKPGCATMMNLAPLSSDCSARKSCSRSLHASLLCSSPWMLYASSIGRRDSSMCVNIVICVASIVAGANMVAGGMGGCAGGVRNVANRSEINNRMTAECKAWTL</sequence>
<dbReference type="EMBL" id="GG745330">
    <property type="protein sequence ID" value="KNE56682.1"/>
    <property type="molecule type" value="Genomic_DNA"/>
</dbReference>
<organism evidence="1 2">
    <name type="scientific">Allomyces macrogynus (strain ATCC 38327)</name>
    <name type="common">Allomyces javanicus var. macrogynus</name>
    <dbReference type="NCBI Taxonomy" id="578462"/>
    <lineage>
        <taxon>Eukaryota</taxon>
        <taxon>Fungi</taxon>
        <taxon>Fungi incertae sedis</taxon>
        <taxon>Blastocladiomycota</taxon>
        <taxon>Blastocladiomycetes</taxon>
        <taxon>Blastocladiales</taxon>
        <taxon>Blastocladiaceae</taxon>
        <taxon>Allomyces</taxon>
    </lineage>
</organism>
<dbReference type="VEuPathDB" id="FungiDB:AMAG_17952"/>
<evidence type="ECO:0000313" key="1">
    <source>
        <dbReference type="EMBL" id="KNE56682.1"/>
    </source>
</evidence>
<name>A0A0L0S265_ALLM3</name>
<reference evidence="1 2" key="1">
    <citation type="submission" date="2009-11" db="EMBL/GenBank/DDBJ databases">
        <title>Annotation of Allomyces macrogynus ATCC 38327.</title>
        <authorList>
            <consortium name="The Broad Institute Genome Sequencing Platform"/>
            <person name="Russ C."/>
            <person name="Cuomo C."/>
            <person name="Burger G."/>
            <person name="Gray M.W."/>
            <person name="Holland P.W.H."/>
            <person name="King N."/>
            <person name="Lang F.B.F."/>
            <person name="Roger A.J."/>
            <person name="Ruiz-Trillo I."/>
            <person name="Young S.K."/>
            <person name="Zeng Q."/>
            <person name="Gargeya S."/>
            <person name="Fitzgerald M."/>
            <person name="Haas B."/>
            <person name="Abouelleil A."/>
            <person name="Alvarado L."/>
            <person name="Arachchi H.M."/>
            <person name="Berlin A."/>
            <person name="Chapman S.B."/>
            <person name="Gearin G."/>
            <person name="Goldberg J."/>
            <person name="Griggs A."/>
            <person name="Gujja S."/>
            <person name="Hansen M."/>
            <person name="Heiman D."/>
            <person name="Howarth C."/>
            <person name="Larimer J."/>
            <person name="Lui A."/>
            <person name="MacDonald P.J.P."/>
            <person name="McCowen C."/>
            <person name="Montmayeur A."/>
            <person name="Murphy C."/>
            <person name="Neiman D."/>
            <person name="Pearson M."/>
            <person name="Priest M."/>
            <person name="Roberts A."/>
            <person name="Saif S."/>
            <person name="Shea T."/>
            <person name="Sisk P."/>
            <person name="Stolte C."/>
            <person name="Sykes S."/>
            <person name="Wortman J."/>
            <person name="Nusbaum C."/>
            <person name="Birren B."/>
        </authorList>
    </citation>
    <scope>NUCLEOTIDE SEQUENCE [LARGE SCALE GENOMIC DNA]</scope>
    <source>
        <strain evidence="1 2">ATCC 38327</strain>
    </source>
</reference>
<reference evidence="2" key="2">
    <citation type="submission" date="2009-11" db="EMBL/GenBank/DDBJ databases">
        <title>The Genome Sequence of Allomyces macrogynus strain ATCC 38327.</title>
        <authorList>
            <consortium name="The Broad Institute Genome Sequencing Platform"/>
            <person name="Russ C."/>
            <person name="Cuomo C."/>
            <person name="Shea T."/>
            <person name="Young S.K."/>
            <person name="Zeng Q."/>
            <person name="Koehrsen M."/>
            <person name="Haas B."/>
            <person name="Borodovsky M."/>
            <person name="Guigo R."/>
            <person name="Alvarado L."/>
            <person name="Berlin A."/>
            <person name="Borenstein D."/>
            <person name="Chen Z."/>
            <person name="Engels R."/>
            <person name="Freedman E."/>
            <person name="Gellesch M."/>
            <person name="Goldberg J."/>
            <person name="Griggs A."/>
            <person name="Gujja S."/>
            <person name="Heiman D."/>
            <person name="Hepburn T."/>
            <person name="Howarth C."/>
            <person name="Jen D."/>
            <person name="Larson L."/>
            <person name="Lewis B."/>
            <person name="Mehta T."/>
            <person name="Park D."/>
            <person name="Pearson M."/>
            <person name="Roberts A."/>
            <person name="Saif S."/>
            <person name="Shenoy N."/>
            <person name="Sisk P."/>
            <person name="Stolte C."/>
            <person name="Sykes S."/>
            <person name="Walk T."/>
            <person name="White J."/>
            <person name="Yandava C."/>
            <person name="Burger G."/>
            <person name="Gray M.W."/>
            <person name="Holland P.W.H."/>
            <person name="King N."/>
            <person name="Lang F.B.F."/>
            <person name="Roger A.J."/>
            <person name="Ruiz-Trillo I."/>
            <person name="Lander E."/>
            <person name="Nusbaum C."/>
        </authorList>
    </citation>
    <scope>NUCLEOTIDE SEQUENCE [LARGE SCALE GENOMIC DNA]</scope>
    <source>
        <strain evidence="2">ATCC 38327</strain>
    </source>
</reference>